<dbReference type="SMART" id="SM00349">
    <property type="entry name" value="KRAB"/>
    <property type="match status" value="1"/>
</dbReference>
<dbReference type="InterPro" id="IPR036051">
    <property type="entry name" value="KRAB_dom_sf"/>
</dbReference>
<evidence type="ECO:0000313" key="4">
    <source>
        <dbReference type="Proteomes" id="UP000234681"/>
    </source>
</evidence>
<dbReference type="PANTHER" id="PTHR23232">
    <property type="entry name" value="KRAB DOMAIN C2H2 ZINC FINGER"/>
    <property type="match status" value="1"/>
</dbReference>
<name>A6HE35_RAT</name>
<dbReference type="InterPro" id="IPR050169">
    <property type="entry name" value="Krueppel_C2H2_ZnF"/>
</dbReference>
<protein>
    <submittedName>
        <fullName evidence="3">RCG32442</fullName>
    </submittedName>
</protein>
<dbReference type="Pfam" id="PF01352">
    <property type="entry name" value="KRAB"/>
    <property type="match status" value="1"/>
</dbReference>
<feature type="domain" description="KRAB" evidence="1">
    <location>
        <begin position="14"/>
        <end position="85"/>
    </location>
</feature>
<evidence type="ECO:0000259" key="1">
    <source>
        <dbReference type="PROSITE" id="PS50805"/>
    </source>
</evidence>
<dbReference type="GO" id="GO:0006355">
    <property type="term" value="P:regulation of DNA-templated transcription"/>
    <property type="evidence" value="ECO:0007669"/>
    <property type="project" value="InterPro"/>
</dbReference>
<evidence type="ECO:0000313" key="3">
    <source>
        <dbReference type="EMBL" id="EDM04290.1"/>
    </source>
</evidence>
<dbReference type="PROSITE" id="PS50805">
    <property type="entry name" value="KRAB"/>
    <property type="match status" value="1"/>
</dbReference>
<dbReference type="InterPro" id="IPR003655">
    <property type="entry name" value="aKRAB"/>
</dbReference>
<feature type="non-terminal residue" evidence="3">
    <location>
        <position position="85"/>
    </location>
</feature>
<evidence type="ECO:0000259" key="2">
    <source>
        <dbReference type="PROSITE" id="PS50806"/>
    </source>
</evidence>
<feature type="domain" description="KRAB-related" evidence="2">
    <location>
        <begin position="11"/>
        <end position="70"/>
    </location>
</feature>
<sequence length="85" mass="9754">MAPDKREGKSQVSVTFEDVAVLFTRDEWKKLDLSQRSLYREVMLENYSNLASLGFPFTKPKMISVLQQGEEPWKAEKESHGCSSL</sequence>
<dbReference type="Gene3D" id="6.10.140.140">
    <property type="match status" value="1"/>
</dbReference>
<dbReference type="CDD" id="cd07765">
    <property type="entry name" value="KRAB_A-box"/>
    <property type="match status" value="1"/>
</dbReference>
<gene>
    <name evidence="3" type="ORF">rCG_32442</name>
</gene>
<dbReference type="InterPro" id="IPR001909">
    <property type="entry name" value="KRAB"/>
</dbReference>
<dbReference type="AlphaFoldDB" id="A6HE35"/>
<dbReference type="EMBL" id="CH473948">
    <property type="protein sequence ID" value="EDM04290.1"/>
    <property type="molecule type" value="Genomic_DNA"/>
</dbReference>
<organism evidence="3 4">
    <name type="scientific">Rattus norvegicus</name>
    <name type="common">Rat</name>
    <dbReference type="NCBI Taxonomy" id="10116"/>
    <lineage>
        <taxon>Eukaryota</taxon>
        <taxon>Metazoa</taxon>
        <taxon>Chordata</taxon>
        <taxon>Craniata</taxon>
        <taxon>Vertebrata</taxon>
        <taxon>Euteleostomi</taxon>
        <taxon>Mammalia</taxon>
        <taxon>Eutheria</taxon>
        <taxon>Euarchontoglires</taxon>
        <taxon>Glires</taxon>
        <taxon>Rodentia</taxon>
        <taxon>Myomorpha</taxon>
        <taxon>Muroidea</taxon>
        <taxon>Muridae</taxon>
        <taxon>Murinae</taxon>
        <taxon>Rattus</taxon>
    </lineage>
</organism>
<dbReference type="SUPFAM" id="SSF109640">
    <property type="entry name" value="KRAB domain (Kruppel-associated box)"/>
    <property type="match status" value="1"/>
</dbReference>
<dbReference type="PROSITE" id="PS50806">
    <property type="entry name" value="KRAB_RELATED"/>
    <property type="match status" value="1"/>
</dbReference>
<proteinExistence type="predicted"/>
<dbReference type="PANTHER" id="PTHR23232:SF137">
    <property type="entry name" value="ZINC FINGER PROTEIN 354A"/>
    <property type="match status" value="1"/>
</dbReference>
<dbReference type="Proteomes" id="UP000234681">
    <property type="component" value="Chromosome 10"/>
</dbReference>
<accession>A6HE35</accession>
<reference evidence="3 4" key="1">
    <citation type="submission" date="2005-07" db="EMBL/GenBank/DDBJ databases">
        <authorList>
            <person name="Mural R.J."/>
            <person name="Li P.W."/>
            <person name="Adams M.D."/>
            <person name="Amanatides P.G."/>
            <person name="Baden-Tillson H."/>
            <person name="Barnstead M."/>
            <person name="Chin S.H."/>
            <person name="Dew I."/>
            <person name="Evans C.A."/>
            <person name="Ferriera S."/>
            <person name="Flanigan M."/>
            <person name="Fosler C."/>
            <person name="Glodek A."/>
            <person name="Gu Z."/>
            <person name="Holt R.A."/>
            <person name="Jennings D."/>
            <person name="Kraft C.L."/>
            <person name="Lu F."/>
            <person name="Nguyen T."/>
            <person name="Nusskern D.R."/>
            <person name="Pfannkoch C.M."/>
            <person name="Sitter C."/>
            <person name="Sutton G.G."/>
            <person name="Venter J.C."/>
            <person name="Wang Z."/>
            <person name="Woodage T."/>
            <person name="Zheng X.H."/>
            <person name="Zhong F."/>
        </authorList>
    </citation>
    <scope>NUCLEOTIDE SEQUENCE [LARGE SCALE GENOMIC DNA]</scope>
    <source>
        <strain>BN</strain>
        <strain evidence="4">Sprague-Dawley</strain>
    </source>
</reference>